<accession>A0A9X9LY36</accession>
<dbReference type="Proteomes" id="UP000269945">
    <property type="component" value="Unassembled WGS sequence"/>
</dbReference>
<reference evidence="1 2" key="1">
    <citation type="submission" date="2018-10" db="EMBL/GenBank/DDBJ databases">
        <authorList>
            <person name="Ekblom R."/>
            <person name="Jareborg N."/>
        </authorList>
    </citation>
    <scope>NUCLEOTIDE SEQUENCE [LARGE SCALE GENOMIC DNA]</scope>
    <source>
        <tissue evidence="1">Muscle</tissue>
    </source>
</reference>
<dbReference type="AlphaFoldDB" id="A0A9X9LY36"/>
<name>A0A9X9LY36_GULGU</name>
<organism evidence="1 2">
    <name type="scientific">Gulo gulo</name>
    <name type="common">Wolverine</name>
    <name type="synonym">Gluton</name>
    <dbReference type="NCBI Taxonomy" id="48420"/>
    <lineage>
        <taxon>Eukaryota</taxon>
        <taxon>Metazoa</taxon>
        <taxon>Chordata</taxon>
        <taxon>Craniata</taxon>
        <taxon>Vertebrata</taxon>
        <taxon>Euteleostomi</taxon>
        <taxon>Mammalia</taxon>
        <taxon>Eutheria</taxon>
        <taxon>Laurasiatheria</taxon>
        <taxon>Carnivora</taxon>
        <taxon>Caniformia</taxon>
        <taxon>Musteloidea</taxon>
        <taxon>Mustelidae</taxon>
        <taxon>Guloninae</taxon>
        <taxon>Gulo</taxon>
    </lineage>
</organism>
<evidence type="ECO:0000313" key="2">
    <source>
        <dbReference type="Proteomes" id="UP000269945"/>
    </source>
</evidence>
<sequence length="131" mass="14892">MNIFDRYILKAHIVPRKSLTQSLMVHFNRLYFSVTLTGAKDITMAGLRTPVSTQSTGTEPIPPILKTSWRGPRKALLVGQVGGRNAIQSCKECYFTDIAIVTGDFPFLEPRYVSTWLQHVVTIPTRNWHKF</sequence>
<dbReference type="EMBL" id="CYRY02028413">
    <property type="protein sequence ID" value="VCW99361.1"/>
    <property type="molecule type" value="Genomic_DNA"/>
</dbReference>
<keyword evidence="2" id="KW-1185">Reference proteome</keyword>
<protein>
    <submittedName>
        <fullName evidence="1">Uncharacterized protein</fullName>
    </submittedName>
</protein>
<evidence type="ECO:0000313" key="1">
    <source>
        <dbReference type="EMBL" id="VCW99361.1"/>
    </source>
</evidence>
<proteinExistence type="predicted"/>
<gene>
    <name evidence="1" type="ORF">BN2614_LOCUS2</name>
</gene>
<comment type="caution">
    <text evidence="1">The sequence shown here is derived from an EMBL/GenBank/DDBJ whole genome shotgun (WGS) entry which is preliminary data.</text>
</comment>